<evidence type="ECO:0000313" key="3">
    <source>
        <dbReference type="Proteomes" id="UP001652504"/>
    </source>
</evidence>
<gene>
    <name evidence="2" type="ORF">OE749_11595</name>
</gene>
<keyword evidence="1" id="KW-0812">Transmembrane</keyword>
<proteinExistence type="predicted"/>
<evidence type="ECO:0000256" key="1">
    <source>
        <dbReference type="SAM" id="Phobius"/>
    </source>
</evidence>
<feature type="transmembrane region" description="Helical" evidence="1">
    <location>
        <begin position="12"/>
        <end position="33"/>
    </location>
</feature>
<dbReference type="EMBL" id="JAOWKX010000005">
    <property type="protein sequence ID" value="MCV2885337.1"/>
    <property type="molecule type" value="Genomic_DNA"/>
</dbReference>
<name>A0ABT3AAL9_9ALTE</name>
<keyword evidence="3" id="KW-1185">Reference proteome</keyword>
<reference evidence="2 3" key="1">
    <citation type="submission" date="2022-10" db="EMBL/GenBank/DDBJ databases">
        <title>Aestuariibacter sp. AA17 isolated from Montipora capitata coral fragment.</title>
        <authorList>
            <person name="Emsley S.A."/>
            <person name="Pfannmuller K.M."/>
            <person name="Loughran R.M."/>
            <person name="Shlafstein M."/>
            <person name="Papke E."/>
            <person name="Saw J.H."/>
            <person name="Ushijima B."/>
            <person name="Videau P."/>
        </authorList>
    </citation>
    <scope>NUCLEOTIDE SEQUENCE [LARGE SCALE GENOMIC DNA]</scope>
    <source>
        <strain evidence="2 3">AA17</strain>
    </source>
</reference>
<organism evidence="2 3">
    <name type="scientific">Fluctibacter corallii</name>
    <dbReference type="NCBI Taxonomy" id="2984329"/>
    <lineage>
        <taxon>Bacteria</taxon>
        <taxon>Pseudomonadati</taxon>
        <taxon>Pseudomonadota</taxon>
        <taxon>Gammaproteobacteria</taxon>
        <taxon>Alteromonadales</taxon>
        <taxon>Alteromonadaceae</taxon>
        <taxon>Fluctibacter</taxon>
    </lineage>
</organism>
<keyword evidence="1" id="KW-1133">Transmembrane helix</keyword>
<accession>A0ABT3AAL9</accession>
<dbReference type="Proteomes" id="UP001652504">
    <property type="component" value="Unassembled WGS sequence"/>
</dbReference>
<feature type="transmembrane region" description="Helical" evidence="1">
    <location>
        <begin position="39"/>
        <end position="61"/>
    </location>
</feature>
<sequence length="188" mass="21780">MTEWNVFYELRSFGALQLVLMSFGLSMYIWMLIFTPKEFPKFALVLMSISMVLFTFLYFSLNSRINLKENMNNGIGVDSYEGRFIINSDESCISKNSRNQSGCLYTSYDGYVGDTFIALFPAVGRIAANLCYEADIRPLKKIDGKHVRFVGIWESVSEIDKSWLHEKYQKVFCIYKIEVLDNNKTENI</sequence>
<evidence type="ECO:0000313" key="2">
    <source>
        <dbReference type="EMBL" id="MCV2885337.1"/>
    </source>
</evidence>
<dbReference type="RefSeq" id="WP_263712620.1">
    <property type="nucleotide sequence ID" value="NZ_JAOWKX010000005.1"/>
</dbReference>
<protein>
    <submittedName>
        <fullName evidence="2">Uncharacterized protein</fullName>
    </submittedName>
</protein>
<keyword evidence="1" id="KW-0472">Membrane</keyword>
<comment type="caution">
    <text evidence="2">The sequence shown here is derived from an EMBL/GenBank/DDBJ whole genome shotgun (WGS) entry which is preliminary data.</text>
</comment>